<dbReference type="GO" id="GO:0018773">
    <property type="term" value="F:acetylpyruvate hydrolase activity"/>
    <property type="evidence" value="ECO:0007669"/>
    <property type="project" value="TreeGrafter"/>
</dbReference>
<dbReference type="InterPro" id="IPR011234">
    <property type="entry name" value="Fumarylacetoacetase-like_C"/>
</dbReference>
<dbReference type="PANTHER" id="PTHR11820">
    <property type="entry name" value="ACYLPYRUVASE"/>
    <property type="match status" value="1"/>
</dbReference>
<accession>A0A060SWY6</accession>
<reference evidence="4" key="2">
    <citation type="submission" date="2014-06" db="EMBL/GenBank/DDBJ databases">
        <title>The complete genome of Blastobotrys (Arxula) adeninivorans LS3 - a yeast of biotechnological interest.</title>
        <authorList>
            <person name="Kunze G."/>
            <person name="Gaillardin C."/>
            <person name="Czernicka M."/>
            <person name="Durrens P."/>
            <person name="Martin T."/>
            <person name="Boer E."/>
            <person name="Gabaldon T."/>
            <person name="Cruz J."/>
            <person name="Talla E."/>
            <person name="Marck C."/>
            <person name="Goffeau A."/>
            <person name="Barbe V."/>
            <person name="Baret P."/>
            <person name="Baronian K."/>
            <person name="Beier S."/>
            <person name="Bleykasten C."/>
            <person name="Bode R."/>
            <person name="Casaregola S."/>
            <person name="Despons L."/>
            <person name="Fairhead C."/>
            <person name="Giersberg M."/>
            <person name="Gierski P."/>
            <person name="Hahnel U."/>
            <person name="Hartmann A."/>
            <person name="Jankowska D."/>
            <person name="Jubin C."/>
            <person name="Jung P."/>
            <person name="Lafontaine I."/>
            <person name="Leh-Louis V."/>
            <person name="Lemaire M."/>
            <person name="Marcet-Houben M."/>
            <person name="Mascher M."/>
            <person name="Morel G."/>
            <person name="Richard G.-F."/>
            <person name="Riechen J."/>
            <person name="Sacerdot C."/>
            <person name="Sarkar A."/>
            <person name="Savel G."/>
            <person name="Schacherer J."/>
            <person name="Sherman D."/>
            <person name="Straub M.-L."/>
            <person name="Stein N."/>
            <person name="Thierry A."/>
            <person name="Trautwein-Schult A."/>
            <person name="Westhof E."/>
            <person name="Worch S."/>
            <person name="Dujon B."/>
            <person name="Souciet J.-L."/>
            <person name="Wincker P."/>
            <person name="Scholz U."/>
            <person name="Neuveglise N."/>
        </authorList>
    </citation>
    <scope>NUCLEOTIDE SEQUENCE</scope>
    <source>
        <strain evidence="4">LS3</strain>
    </source>
</reference>
<dbReference type="EMBL" id="HG937691">
    <property type="protein sequence ID" value="CDP33430.1"/>
    <property type="molecule type" value="Genomic_DNA"/>
</dbReference>
<feature type="domain" description="Fumarylacetoacetase-like C-terminal" evidence="3">
    <location>
        <begin position="23"/>
        <end position="218"/>
    </location>
</feature>
<dbReference type="PhylomeDB" id="A0A060SWY6"/>
<name>A0A060SWY6_BLAAD</name>
<proteinExistence type="inferred from homology"/>
<evidence type="ECO:0000259" key="3">
    <source>
        <dbReference type="Pfam" id="PF01557"/>
    </source>
</evidence>
<evidence type="ECO:0000313" key="4">
    <source>
        <dbReference type="EMBL" id="CDP33430.1"/>
    </source>
</evidence>
<evidence type="ECO:0000256" key="2">
    <source>
        <dbReference type="ARBA" id="ARBA00022723"/>
    </source>
</evidence>
<dbReference type="Gene3D" id="3.90.850.10">
    <property type="entry name" value="Fumarylacetoacetase-like, C-terminal domain"/>
    <property type="match status" value="1"/>
</dbReference>
<gene>
    <name evidence="4" type="ORF">GNLVRS02_ARAD1A09218g</name>
</gene>
<dbReference type="AlphaFoldDB" id="A0A060SWY6"/>
<sequence>MFGTRVLRSAMSSPYAYASKAKKILCVGRNYVDHIKELNSAHPQQPFYFLKPSSSILLPGQGAIQVPKGVNVHHELELAVIISKRLRNLDPESFTTKEALDAIEGYALSLDLTARNVQNEAKKKGLPWSISKGFDTFLPLSKFVPKSEIADPHNVHLKLEVNGKATQDDNTNLMIFRLPQLLAVMSQVMTLEPGDIILTGTPKGVGPLVPGDKVHGEMSVDGKKLDADLDFDVETEPGPYQYKET</sequence>
<organism evidence="4">
    <name type="scientific">Blastobotrys adeninivorans</name>
    <name type="common">Yeast</name>
    <name type="synonym">Arxula adeninivorans</name>
    <dbReference type="NCBI Taxonomy" id="409370"/>
    <lineage>
        <taxon>Eukaryota</taxon>
        <taxon>Fungi</taxon>
        <taxon>Dikarya</taxon>
        <taxon>Ascomycota</taxon>
        <taxon>Saccharomycotina</taxon>
        <taxon>Dipodascomycetes</taxon>
        <taxon>Dipodascales</taxon>
        <taxon>Trichomonascaceae</taxon>
        <taxon>Blastobotrys</taxon>
    </lineage>
</organism>
<dbReference type="GO" id="GO:0046872">
    <property type="term" value="F:metal ion binding"/>
    <property type="evidence" value="ECO:0007669"/>
    <property type="project" value="UniProtKB-KW"/>
</dbReference>
<comment type="similarity">
    <text evidence="1">Belongs to the FAH family.</text>
</comment>
<dbReference type="InterPro" id="IPR036663">
    <property type="entry name" value="Fumarylacetoacetase_C_sf"/>
</dbReference>
<dbReference type="GO" id="GO:0019752">
    <property type="term" value="P:carboxylic acid metabolic process"/>
    <property type="evidence" value="ECO:0007669"/>
    <property type="project" value="UniProtKB-ARBA"/>
</dbReference>
<dbReference type="SUPFAM" id="SSF56529">
    <property type="entry name" value="FAH"/>
    <property type="match status" value="1"/>
</dbReference>
<evidence type="ECO:0000256" key="1">
    <source>
        <dbReference type="ARBA" id="ARBA00010211"/>
    </source>
</evidence>
<protein>
    <submittedName>
        <fullName evidence="4">ARAD1A09218p</fullName>
    </submittedName>
</protein>
<dbReference type="PANTHER" id="PTHR11820:SF7">
    <property type="entry name" value="ACYLPYRUVASE FAHD1, MITOCHONDRIAL"/>
    <property type="match status" value="1"/>
</dbReference>
<keyword evidence="2" id="KW-0479">Metal-binding</keyword>
<dbReference type="Pfam" id="PF01557">
    <property type="entry name" value="FAA_hydrolase"/>
    <property type="match status" value="1"/>
</dbReference>
<dbReference type="GO" id="GO:0005739">
    <property type="term" value="C:mitochondrion"/>
    <property type="evidence" value="ECO:0007669"/>
    <property type="project" value="TreeGrafter"/>
</dbReference>
<dbReference type="FunFam" id="3.90.850.10:FF:000003">
    <property type="entry name" value="Fumarylacetoacetate hydrolase domain-containing 1"/>
    <property type="match status" value="1"/>
</dbReference>
<reference evidence="4" key="1">
    <citation type="submission" date="2014-02" db="EMBL/GenBank/DDBJ databases">
        <authorList>
            <person name="Genoscope - CEA"/>
        </authorList>
    </citation>
    <scope>NUCLEOTIDE SEQUENCE</scope>
    <source>
        <strain evidence="4">LS3</strain>
    </source>
</reference>